<dbReference type="Proteomes" id="UP000739411">
    <property type="component" value="Unassembled WGS sequence"/>
</dbReference>
<evidence type="ECO:0000256" key="2">
    <source>
        <dbReference type="SAM" id="SignalP"/>
    </source>
</evidence>
<reference evidence="3 4" key="1">
    <citation type="submission" date="2020-10" db="EMBL/GenBank/DDBJ databases">
        <title>Connecting structure to function with the recovery of over 1000 high-quality activated sludge metagenome-assembled genomes encoding full-length rRNA genes using long-read sequencing.</title>
        <authorList>
            <person name="Singleton C.M."/>
            <person name="Petriglieri F."/>
            <person name="Kristensen J.M."/>
            <person name="Kirkegaard R.H."/>
            <person name="Michaelsen T.Y."/>
            <person name="Andersen M.H."/>
            <person name="Karst S.M."/>
            <person name="Dueholm M.S."/>
            <person name="Nielsen P.H."/>
            <person name="Albertsen M."/>
        </authorList>
    </citation>
    <scope>NUCLEOTIDE SEQUENCE [LARGE SCALE GENOMIC DNA]</scope>
    <source>
        <strain evidence="3">EsbW_18-Q3-R4-48_BATAC.463</strain>
    </source>
</reference>
<dbReference type="AlphaFoldDB" id="A0A935JWL8"/>
<proteinExistence type="predicted"/>
<evidence type="ECO:0000313" key="4">
    <source>
        <dbReference type="Proteomes" id="UP000739411"/>
    </source>
</evidence>
<keyword evidence="2" id="KW-0732">Signal</keyword>
<feature type="signal peptide" evidence="2">
    <location>
        <begin position="1"/>
        <end position="39"/>
    </location>
</feature>
<evidence type="ECO:0000256" key="1">
    <source>
        <dbReference type="SAM" id="MobiDB-lite"/>
    </source>
</evidence>
<feature type="region of interest" description="Disordered" evidence="1">
    <location>
        <begin position="43"/>
        <end position="63"/>
    </location>
</feature>
<gene>
    <name evidence="3" type="ORF">IPJ38_09670</name>
</gene>
<sequence length="111" mass="12701">MIQLPGLQRSRLGAIARKAAIAITLVSALGSLSITPALADNRDKHYQNKHHGNQGNQGRRGWHGEREVYNYRPVYRHPYSYAQPVYVPPPVYYEPRQSPGVSLFFPLDFRR</sequence>
<evidence type="ECO:0008006" key="5">
    <source>
        <dbReference type="Google" id="ProtNLM"/>
    </source>
</evidence>
<comment type="caution">
    <text evidence="3">The sequence shown here is derived from an EMBL/GenBank/DDBJ whole genome shotgun (WGS) entry which is preliminary data.</text>
</comment>
<name>A0A935JWL8_9RHOO</name>
<organism evidence="3 4">
    <name type="scientific">Candidatus Dechloromonas phosphorivorans</name>
    <dbReference type="NCBI Taxonomy" id="2899244"/>
    <lineage>
        <taxon>Bacteria</taxon>
        <taxon>Pseudomonadati</taxon>
        <taxon>Pseudomonadota</taxon>
        <taxon>Betaproteobacteria</taxon>
        <taxon>Rhodocyclales</taxon>
        <taxon>Azonexaceae</taxon>
        <taxon>Dechloromonas</taxon>
    </lineage>
</organism>
<feature type="chain" id="PRO_5038058127" description="Sulfur globule protein" evidence="2">
    <location>
        <begin position="40"/>
        <end position="111"/>
    </location>
</feature>
<protein>
    <recommendedName>
        <fullName evidence="5">Sulfur globule protein</fullName>
    </recommendedName>
</protein>
<accession>A0A935JWL8</accession>
<dbReference type="EMBL" id="JADJMS010000019">
    <property type="protein sequence ID" value="MBK7415321.1"/>
    <property type="molecule type" value="Genomic_DNA"/>
</dbReference>
<evidence type="ECO:0000313" key="3">
    <source>
        <dbReference type="EMBL" id="MBK7415321.1"/>
    </source>
</evidence>